<keyword evidence="3" id="KW-1185">Reference proteome</keyword>
<reference evidence="2 3" key="1">
    <citation type="journal article" date="2015" name="Proc. Natl. Acad. Sci. U.S.A.">
        <title>The resurrection genome of Boea hygrometrica: A blueprint for survival of dehydration.</title>
        <authorList>
            <person name="Xiao L."/>
            <person name="Yang G."/>
            <person name="Zhang L."/>
            <person name="Yang X."/>
            <person name="Zhao S."/>
            <person name="Ji Z."/>
            <person name="Zhou Q."/>
            <person name="Hu M."/>
            <person name="Wang Y."/>
            <person name="Chen M."/>
            <person name="Xu Y."/>
            <person name="Jin H."/>
            <person name="Xiao X."/>
            <person name="Hu G."/>
            <person name="Bao F."/>
            <person name="Hu Y."/>
            <person name="Wan P."/>
            <person name="Li L."/>
            <person name="Deng X."/>
            <person name="Kuang T."/>
            <person name="Xiang C."/>
            <person name="Zhu J.K."/>
            <person name="Oliver M.J."/>
            <person name="He Y."/>
        </authorList>
    </citation>
    <scope>NUCLEOTIDE SEQUENCE [LARGE SCALE GENOMIC DNA]</scope>
    <source>
        <strain evidence="3">cv. XS01</strain>
    </source>
</reference>
<gene>
    <name evidence="2" type="ORF">F511_44580</name>
</gene>
<accession>A0A2Z7A5A0</accession>
<feature type="region of interest" description="Disordered" evidence="1">
    <location>
        <begin position="46"/>
        <end position="68"/>
    </location>
</feature>
<evidence type="ECO:0000256" key="1">
    <source>
        <dbReference type="SAM" id="MobiDB-lite"/>
    </source>
</evidence>
<evidence type="ECO:0000313" key="2">
    <source>
        <dbReference type="EMBL" id="KZV14030.1"/>
    </source>
</evidence>
<name>A0A2Z7A5A0_9LAMI</name>
<dbReference type="Proteomes" id="UP000250235">
    <property type="component" value="Unassembled WGS sequence"/>
</dbReference>
<proteinExistence type="predicted"/>
<organism evidence="2 3">
    <name type="scientific">Dorcoceras hygrometricum</name>
    <dbReference type="NCBI Taxonomy" id="472368"/>
    <lineage>
        <taxon>Eukaryota</taxon>
        <taxon>Viridiplantae</taxon>
        <taxon>Streptophyta</taxon>
        <taxon>Embryophyta</taxon>
        <taxon>Tracheophyta</taxon>
        <taxon>Spermatophyta</taxon>
        <taxon>Magnoliopsida</taxon>
        <taxon>eudicotyledons</taxon>
        <taxon>Gunneridae</taxon>
        <taxon>Pentapetalae</taxon>
        <taxon>asterids</taxon>
        <taxon>lamiids</taxon>
        <taxon>Lamiales</taxon>
        <taxon>Gesneriaceae</taxon>
        <taxon>Didymocarpoideae</taxon>
        <taxon>Trichosporeae</taxon>
        <taxon>Loxocarpinae</taxon>
        <taxon>Dorcoceras</taxon>
    </lineage>
</organism>
<sequence length="83" mass="10383">MSEIHEHVSSFSQTLTRMVESQSRMEEAQWRMEQWVRAKMEEYRERVPRNEKQREYDNETSYREANDERKAHFECLKKLRTKR</sequence>
<dbReference type="EMBL" id="KV022725">
    <property type="protein sequence ID" value="KZV14030.1"/>
    <property type="molecule type" value="Genomic_DNA"/>
</dbReference>
<evidence type="ECO:0000313" key="3">
    <source>
        <dbReference type="Proteomes" id="UP000250235"/>
    </source>
</evidence>
<protein>
    <submittedName>
        <fullName evidence="2">Uncharacterized protein</fullName>
    </submittedName>
</protein>
<dbReference type="AlphaFoldDB" id="A0A2Z7A5A0"/>